<feature type="region of interest" description="Disordered" evidence="1">
    <location>
        <begin position="68"/>
        <end position="107"/>
    </location>
</feature>
<keyword evidence="3" id="KW-1185">Reference proteome</keyword>
<dbReference type="EMBL" id="CAJNNV010027375">
    <property type="protein sequence ID" value="CAE8620180.1"/>
    <property type="molecule type" value="Genomic_DNA"/>
</dbReference>
<evidence type="ECO:0000313" key="3">
    <source>
        <dbReference type="Proteomes" id="UP000654075"/>
    </source>
</evidence>
<reference evidence="2" key="1">
    <citation type="submission" date="2021-02" db="EMBL/GenBank/DDBJ databases">
        <authorList>
            <person name="Dougan E. K."/>
            <person name="Rhodes N."/>
            <person name="Thang M."/>
            <person name="Chan C."/>
        </authorList>
    </citation>
    <scope>NUCLEOTIDE SEQUENCE</scope>
</reference>
<protein>
    <submittedName>
        <fullName evidence="2">Uncharacterized protein</fullName>
    </submittedName>
</protein>
<feature type="compositionally biased region" description="Low complexity" evidence="1">
    <location>
        <begin position="69"/>
        <end position="93"/>
    </location>
</feature>
<dbReference type="AlphaFoldDB" id="A0A813G607"/>
<evidence type="ECO:0000313" key="2">
    <source>
        <dbReference type="EMBL" id="CAE8620180.1"/>
    </source>
</evidence>
<gene>
    <name evidence="2" type="ORF">PGLA1383_LOCUS37746</name>
</gene>
<accession>A0A813G607</accession>
<name>A0A813G607_POLGL</name>
<proteinExistence type="predicted"/>
<dbReference type="Proteomes" id="UP000654075">
    <property type="component" value="Unassembled WGS sequence"/>
</dbReference>
<organism evidence="2 3">
    <name type="scientific">Polarella glacialis</name>
    <name type="common">Dinoflagellate</name>
    <dbReference type="NCBI Taxonomy" id="89957"/>
    <lineage>
        <taxon>Eukaryota</taxon>
        <taxon>Sar</taxon>
        <taxon>Alveolata</taxon>
        <taxon>Dinophyceae</taxon>
        <taxon>Suessiales</taxon>
        <taxon>Suessiaceae</taxon>
        <taxon>Polarella</taxon>
    </lineage>
</organism>
<sequence length="107" mass="11979">MQHLAQIPWSLATLSCNKELDELVPAVAQAVKLKASTTNCPNYHALLWSLWKSPQVTELRSVFHDLVENDSNNNSNSNSNNSNNNSKNNSNNNDLAEWQLRPHDAPV</sequence>
<evidence type="ECO:0000256" key="1">
    <source>
        <dbReference type="SAM" id="MobiDB-lite"/>
    </source>
</evidence>
<dbReference type="OrthoDB" id="2019031at2759"/>
<comment type="caution">
    <text evidence="2">The sequence shown here is derived from an EMBL/GenBank/DDBJ whole genome shotgun (WGS) entry which is preliminary data.</text>
</comment>